<accession>A0AAF0F501</accession>
<evidence type="ECO:0000256" key="8">
    <source>
        <dbReference type="ARBA" id="ARBA00012964"/>
    </source>
</evidence>
<evidence type="ECO:0000256" key="3">
    <source>
        <dbReference type="ARBA" id="ARBA00001941"/>
    </source>
</evidence>
<dbReference type="EMBL" id="CP119959">
    <property type="protein sequence ID" value="WFD38527.1"/>
    <property type="molecule type" value="Genomic_DNA"/>
</dbReference>
<feature type="compositionally biased region" description="Low complexity" evidence="13">
    <location>
        <begin position="297"/>
        <end position="326"/>
    </location>
</feature>
<dbReference type="InterPro" id="IPR006674">
    <property type="entry name" value="HD_domain"/>
</dbReference>
<feature type="region of interest" description="Disordered" evidence="13">
    <location>
        <begin position="218"/>
        <end position="336"/>
    </location>
</feature>
<sequence length="862" mass="93566">MTDTEAGAPPGVWACPCLNIRIRGRILHSERGPWPSELELSDPHSLSIALPRYTHAGRMQKNGAAVTEVMCKLCMSDVYAVPASAGASEKDQDATIHDLLHTHLPIVPSDRTLWLSDKCIAGADISTKETLPTYSAALGVLLPDRSNDTEHAPLHALESAAAAYMLPAIPTRLVDRSSPVSQSPVEAEILGKLQRRFDTALHDIAAFVRETQHSLQSAIQDATDHVQVATHSTPKPVAAPSGSARGLDVPADSFVKRPSTEAPARQVSVGALSQSLSRLGRGLPERTQRADDRHAAPKAAADTPASTAPKAAAPAPKAAQPAPARAEGPSLPRHVAFANDDDAGAIEEEANRLESDDPVFEIDEDLELDAANAPMQPAAPRADDAEAEDRAALDTEASYKLNTGLAMSFSGVDTSNPIYGERPAPPSYEHEQQGPYDMVEDKQLSGSLAARRAVRAEPERRTSRPHDRYADEDLALAGVLAANTPSHRNLQGPQQSSKLWTAEGERRWGAWQSRVDQLDSSAAGLAASVPAKKFPPGIPMRAPRREISDGLDREPKTSLPYKEKMLVPSLRQAVRGFKRSPGPTSRVPSSGMLASSLRTTGFAAGDTHKPGDMPMRRTASTRSQRHGGANAVPPVPYVPSASLRVSLGPESEPRALESIFGGAGTDDLSKLLYYMHFLQNLKLSKRTGWYHHGIPAPESIADHMYRMAMLAMLVRPDGLDIPKCVMMALVHDLAEAQVGDLTPMCRVDKAEKQRRETEAIHYLTQDLLGNSPAAANILQLWHEYEERTTAEARLVKDLDCFELCLQTYEYELAHGTRDLQQFWLGAASKIAHPQVKSWTQALLRKRRALWEGRGIAYDTPIA</sequence>
<dbReference type="GO" id="GO:0046872">
    <property type="term" value="F:metal ion binding"/>
    <property type="evidence" value="ECO:0007669"/>
    <property type="project" value="UniProtKB-KW"/>
</dbReference>
<comment type="cofactor">
    <cofactor evidence="4">
        <name>Mg(2+)</name>
        <dbReference type="ChEBI" id="CHEBI:18420"/>
    </cofactor>
</comment>
<keyword evidence="11" id="KW-0460">Magnesium</keyword>
<feature type="region of interest" description="Disordered" evidence="13">
    <location>
        <begin position="371"/>
        <end position="391"/>
    </location>
</feature>
<dbReference type="Proteomes" id="UP001217754">
    <property type="component" value="Chromosome 2"/>
</dbReference>
<feature type="compositionally biased region" description="Basic and acidic residues" evidence="13">
    <location>
        <begin position="283"/>
        <end position="295"/>
    </location>
</feature>
<evidence type="ECO:0000256" key="1">
    <source>
        <dbReference type="ARBA" id="ARBA00001638"/>
    </source>
</evidence>
<dbReference type="InterPro" id="IPR003607">
    <property type="entry name" value="HD/PDEase_dom"/>
</dbReference>
<dbReference type="GO" id="GO:0002953">
    <property type="term" value="F:5'-deoxynucleotidase activity"/>
    <property type="evidence" value="ECO:0007669"/>
    <property type="project" value="UniProtKB-EC"/>
</dbReference>
<evidence type="ECO:0000256" key="5">
    <source>
        <dbReference type="ARBA" id="ARBA00004074"/>
    </source>
</evidence>
<dbReference type="GeneID" id="85225132"/>
<feature type="compositionally biased region" description="Basic and acidic residues" evidence="13">
    <location>
        <begin position="381"/>
        <end position="391"/>
    </location>
</feature>
<proteinExistence type="inferred from homology"/>
<name>A0AAF0F501_9BASI</name>
<comment type="cofactor">
    <cofactor evidence="3">
        <name>Co(2+)</name>
        <dbReference type="ChEBI" id="CHEBI:48828"/>
    </cofactor>
</comment>
<evidence type="ECO:0000256" key="6">
    <source>
        <dbReference type="ARBA" id="ARBA00009999"/>
    </source>
</evidence>
<dbReference type="PANTHER" id="PTHR11845:SF13">
    <property type="entry name" value="5'-DEOXYNUCLEOTIDASE HDDC2"/>
    <property type="match status" value="1"/>
</dbReference>
<dbReference type="GO" id="GO:0005737">
    <property type="term" value="C:cytoplasm"/>
    <property type="evidence" value="ECO:0007669"/>
    <property type="project" value="TreeGrafter"/>
</dbReference>
<keyword evidence="12" id="KW-0170">Cobalt</keyword>
<feature type="compositionally biased region" description="Basic and acidic residues" evidence="13">
    <location>
        <begin position="606"/>
        <end position="615"/>
    </location>
</feature>
<comment type="similarity">
    <text evidence="6">Belongs to the HDDC2 family.</text>
</comment>
<dbReference type="GO" id="GO:0009159">
    <property type="term" value="P:deoxyribonucleoside monophosphate catabolic process"/>
    <property type="evidence" value="ECO:0007669"/>
    <property type="project" value="UniProtKB-ARBA"/>
</dbReference>
<reference evidence="15" key="1">
    <citation type="submission" date="2023-03" db="EMBL/GenBank/DDBJ databases">
        <title>Mating type loci evolution in Malassezia.</title>
        <authorList>
            <person name="Coelho M.A."/>
        </authorList>
    </citation>
    <scope>NUCLEOTIDE SEQUENCE</scope>
    <source>
        <strain evidence="15">CBS 9431</strain>
    </source>
</reference>
<comment type="catalytic activity">
    <reaction evidence="1">
        <text>a 2'-deoxyribonucleoside 5'-phosphate + H2O = a 2'-deoxyribonucleoside + phosphate</text>
        <dbReference type="Rhea" id="RHEA:36167"/>
        <dbReference type="ChEBI" id="CHEBI:15377"/>
        <dbReference type="ChEBI" id="CHEBI:18274"/>
        <dbReference type="ChEBI" id="CHEBI:43474"/>
        <dbReference type="ChEBI" id="CHEBI:65317"/>
        <dbReference type="EC" id="3.1.3.89"/>
    </reaction>
</comment>
<dbReference type="SMART" id="SM00471">
    <property type="entry name" value="HDc"/>
    <property type="match status" value="1"/>
</dbReference>
<organism evidence="15 16">
    <name type="scientific">Malassezia japonica</name>
    <dbReference type="NCBI Taxonomy" id="223818"/>
    <lineage>
        <taxon>Eukaryota</taxon>
        <taxon>Fungi</taxon>
        <taxon>Dikarya</taxon>
        <taxon>Basidiomycota</taxon>
        <taxon>Ustilaginomycotina</taxon>
        <taxon>Malasseziomycetes</taxon>
        <taxon>Malasseziales</taxon>
        <taxon>Malasseziaceae</taxon>
        <taxon>Malassezia</taxon>
    </lineage>
</organism>
<evidence type="ECO:0000256" key="9">
    <source>
        <dbReference type="ARBA" id="ARBA00022723"/>
    </source>
</evidence>
<keyword evidence="16" id="KW-1185">Reference proteome</keyword>
<dbReference type="InterPro" id="IPR039356">
    <property type="entry name" value="YfbR/HDDC2"/>
</dbReference>
<dbReference type="PANTHER" id="PTHR11845">
    <property type="entry name" value="5'-DEOXYNUCLEOTIDASE HDDC2"/>
    <property type="match status" value="1"/>
</dbReference>
<dbReference type="AlphaFoldDB" id="A0AAF0F501"/>
<evidence type="ECO:0000256" key="7">
    <source>
        <dbReference type="ARBA" id="ARBA00011738"/>
    </source>
</evidence>
<evidence type="ECO:0000313" key="15">
    <source>
        <dbReference type="EMBL" id="WFD38527.1"/>
    </source>
</evidence>
<evidence type="ECO:0000256" key="2">
    <source>
        <dbReference type="ARBA" id="ARBA00001936"/>
    </source>
</evidence>
<dbReference type="Pfam" id="PF13023">
    <property type="entry name" value="HD_3"/>
    <property type="match status" value="1"/>
</dbReference>
<comment type="subunit">
    <text evidence="7">Homodimer.</text>
</comment>
<dbReference type="RefSeq" id="XP_060121424.1">
    <property type="nucleotide sequence ID" value="XM_060265441.1"/>
</dbReference>
<dbReference type="EC" id="3.1.3.89" evidence="8"/>
<dbReference type="FunFam" id="1.10.3210.10:FF:000011">
    <property type="entry name" value="HD domain-containing protein 2"/>
    <property type="match status" value="1"/>
</dbReference>
<gene>
    <name evidence="15" type="ORF">MJAP1_001483</name>
</gene>
<evidence type="ECO:0000256" key="10">
    <source>
        <dbReference type="ARBA" id="ARBA00022801"/>
    </source>
</evidence>
<evidence type="ECO:0000256" key="13">
    <source>
        <dbReference type="SAM" id="MobiDB-lite"/>
    </source>
</evidence>
<feature type="compositionally biased region" description="Low complexity" evidence="13">
    <location>
        <begin position="272"/>
        <end position="282"/>
    </location>
</feature>
<protein>
    <recommendedName>
        <fullName evidence="8">5'-deoxynucleotidase</fullName>
        <ecNumber evidence="8">3.1.3.89</ecNumber>
    </recommendedName>
</protein>
<evidence type="ECO:0000259" key="14">
    <source>
        <dbReference type="SMART" id="SM00471"/>
    </source>
</evidence>
<evidence type="ECO:0000256" key="11">
    <source>
        <dbReference type="ARBA" id="ARBA00022842"/>
    </source>
</evidence>
<keyword evidence="10" id="KW-0378">Hydrolase</keyword>
<dbReference type="Gene3D" id="1.10.3210.10">
    <property type="entry name" value="Hypothetical protein af1432"/>
    <property type="match status" value="1"/>
</dbReference>
<evidence type="ECO:0000256" key="4">
    <source>
        <dbReference type="ARBA" id="ARBA00001946"/>
    </source>
</evidence>
<feature type="region of interest" description="Disordered" evidence="13">
    <location>
        <begin position="602"/>
        <end position="635"/>
    </location>
</feature>
<evidence type="ECO:0000256" key="12">
    <source>
        <dbReference type="ARBA" id="ARBA00023285"/>
    </source>
</evidence>
<feature type="domain" description="HD/PDEase" evidence="14">
    <location>
        <begin position="696"/>
        <end position="813"/>
    </location>
</feature>
<keyword evidence="9" id="KW-0479">Metal-binding</keyword>
<comment type="cofactor">
    <cofactor evidence="2">
        <name>Mn(2+)</name>
        <dbReference type="ChEBI" id="CHEBI:29035"/>
    </cofactor>
</comment>
<feature type="region of interest" description="Disordered" evidence="13">
    <location>
        <begin position="410"/>
        <end position="433"/>
    </location>
</feature>
<comment type="function">
    <text evidence="5">Catalyzes the dephosphorylation of the nucleoside 5'-monophosphates deoxyadenosine monophosphate (dAMP), deoxycytidine monophosphate (dCMP), deoxyguanosine monophosphate (dGMP) and deoxythymidine monophosphate (dTMP).</text>
</comment>
<dbReference type="SUPFAM" id="SSF109604">
    <property type="entry name" value="HD-domain/PDEase-like"/>
    <property type="match status" value="1"/>
</dbReference>
<evidence type="ECO:0000313" key="16">
    <source>
        <dbReference type="Proteomes" id="UP001217754"/>
    </source>
</evidence>